<organism evidence="1">
    <name type="scientific">uncultured Caudovirales phage</name>
    <dbReference type="NCBI Taxonomy" id="2100421"/>
    <lineage>
        <taxon>Viruses</taxon>
        <taxon>Duplodnaviria</taxon>
        <taxon>Heunggongvirae</taxon>
        <taxon>Uroviricota</taxon>
        <taxon>Caudoviricetes</taxon>
        <taxon>Peduoviridae</taxon>
        <taxon>Maltschvirus</taxon>
        <taxon>Maltschvirus maltsch</taxon>
    </lineage>
</organism>
<dbReference type="InterPro" id="IPR027417">
    <property type="entry name" value="P-loop_NTPase"/>
</dbReference>
<reference evidence="1" key="1">
    <citation type="submission" date="2020-04" db="EMBL/GenBank/DDBJ databases">
        <authorList>
            <person name="Chiriac C."/>
            <person name="Salcher M."/>
            <person name="Ghai R."/>
            <person name="Kavagutti S V."/>
        </authorList>
    </citation>
    <scope>NUCLEOTIDE SEQUENCE</scope>
</reference>
<protein>
    <submittedName>
        <fullName evidence="1">AAA domain containing protein</fullName>
    </submittedName>
</protein>
<dbReference type="EMBL" id="LR796750">
    <property type="protein sequence ID" value="CAB4163507.1"/>
    <property type="molecule type" value="Genomic_DNA"/>
</dbReference>
<accession>A0A6J5NWX0</accession>
<name>A0A6J5NWX0_9CAUD</name>
<gene>
    <name evidence="1" type="ORF">UFOVP806_22</name>
</gene>
<dbReference type="SUPFAM" id="SSF52540">
    <property type="entry name" value="P-loop containing nucleoside triphosphate hydrolases"/>
    <property type="match status" value="1"/>
</dbReference>
<sequence>MVSPINPHTHTPNIMSLIIKADARRAAQKNRPIKAAIFGSSGTGKTTQARTLDPEKTLFIDLEAGTLAVDGWDGDVISVRDVAGALNVHPWEVAQALALYLGGPDPATADREGDRYNRAYYEQIVEVFKSDIDLAKYDTIFVDSITEVSRQCFAFAKTQPAAFSAKTGEPDTRGAYGILGQEMVRWLKHLQHAPFSVIVVGILNEEKDDLGRKSFVPQVEGSKTANELPGIFDLVLTLTSDKDNGRQFVCHQSNPLKYPAKDRSGTLELHEPADLGKLLKKVKAGKRIDIKLDPVNQSA</sequence>
<dbReference type="Pfam" id="PF13479">
    <property type="entry name" value="AAA_24"/>
    <property type="match status" value="1"/>
</dbReference>
<evidence type="ECO:0000313" key="1">
    <source>
        <dbReference type="EMBL" id="CAB4163507.1"/>
    </source>
</evidence>
<proteinExistence type="predicted"/>